<keyword evidence="3" id="KW-1185">Reference proteome</keyword>
<dbReference type="EMBL" id="JAVIIZ010000002">
    <property type="protein sequence ID" value="MDX8471507.1"/>
    <property type="molecule type" value="Genomic_DNA"/>
</dbReference>
<dbReference type="SUPFAM" id="SSF53067">
    <property type="entry name" value="Actin-like ATPase domain"/>
    <property type="match status" value="1"/>
</dbReference>
<sequence length="322" mass="32899">MPVDQIAIGVDIGGGSTKIGLVSSAGAILDRARIVASKTDDADQIVRTYANAIKRLMARNPSAVPIGIGIGFPGAIHPGNMSGTFANVPALDDTPLAERIGAVFSLPARMENDGTAAGIAEAMFGKERDSPRQLLVTAGTGIGVAFTVDGKPFVTSYGCLGNAGHVIVDPKGAERCRQGCLGCLESVASADALNAMAAGFVRTNPNSAIALHSVGLGKKADASDIIFCARHGDGAAVSMLTEAGRWIGRATATWAHIFAPSIILLGGGLSAAGDLLLKPIEQEARRCGLALYLDHARFALASLGNDAGMIGAAAQIFLNSRP</sequence>
<accession>A0ABU4X9N3</accession>
<protein>
    <submittedName>
        <fullName evidence="2">ROK family protein</fullName>
    </submittedName>
</protein>
<dbReference type="Pfam" id="PF00480">
    <property type="entry name" value="ROK"/>
    <property type="match status" value="1"/>
</dbReference>
<evidence type="ECO:0000313" key="2">
    <source>
        <dbReference type="EMBL" id="MDX8471507.1"/>
    </source>
</evidence>
<organism evidence="2 3">
    <name type="scientific">Mesorhizobium dulcispinae</name>
    <dbReference type="NCBI Taxonomy" id="3072316"/>
    <lineage>
        <taxon>Bacteria</taxon>
        <taxon>Pseudomonadati</taxon>
        <taxon>Pseudomonadota</taxon>
        <taxon>Alphaproteobacteria</taxon>
        <taxon>Hyphomicrobiales</taxon>
        <taxon>Phyllobacteriaceae</taxon>
        <taxon>Mesorhizobium</taxon>
    </lineage>
</organism>
<comment type="caution">
    <text evidence="2">The sequence shown here is derived from an EMBL/GenBank/DDBJ whole genome shotgun (WGS) entry which is preliminary data.</text>
</comment>
<dbReference type="InterPro" id="IPR043129">
    <property type="entry name" value="ATPase_NBD"/>
</dbReference>
<reference evidence="2 3" key="1">
    <citation type="submission" date="2023-08" db="EMBL/GenBank/DDBJ databases">
        <title>Implementing the SeqCode for naming new Mesorhizobium species isolated from Vachellia karroo root nodules.</title>
        <authorList>
            <person name="Van Lill M."/>
        </authorList>
    </citation>
    <scope>NUCLEOTIDE SEQUENCE [LARGE SCALE GENOMIC DNA]</scope>
    <source>
        <strain evidence="2 3">VK23A</strain>
    </source>
</reference>
<gene>
    <name evidence="2" type="ORF">RFM27_05430</name>
</gene>
<evidence type="ECO:0000256" key="1">
    <source>
        <dbReference type="ARBA" id="ARBA00006479"/>
    </source>
</evidence>
<dbReference type="PANTHER" id="PTHR18964:SF149">
    <property type="entry name" value="BIFUNCTIONAL UDP-N-ACETYLGLUCOSAMINE 2-EPIMERASE_N-ACETYLMANNOSAMINE KINASE"/>
    <property type="match status" value="1"/>
</dbReference>
<name>A0ABU4X9N3_9HYPH</name>
<dbReference type="PANTHER" id="PTHR18964">
    <property type="entry name" value="ROK (REPRESSOR, ORF, KINASE) FAMILY"/>
    <property type="match status" value="1"/>
</dbReference>
<dbReference type="Proteomes" id="UP001271780">
    <property type="component" value="Unassembled WGS sequence"/>
</dbReference>
<dbReference type="Gene3D" id="3.30.420.40">
    <property type="match status" value="2"/>
</dbReference>
<proteinExistence type="inferred from homology"/>
<evidence type="ECO:0000313" key="3">
    <source>
        <dbReference type="Proteomes" id="UP001271780"/>
    </source>
</evidence>
<dbReference type="RefSeq" id="WP_320327781.1">
    <property type="nucleotide sequence ID" value="NZ_JAVIIZ010000002.1"/>
</dbReference>
<dbReference type="InterPro" id="IPR000600">
    <property type="entry name" value="ROK"/>
</dbReference>
<comment type="similarity">
    <text evidence="1">Belongs to the ROK (NagC/XylR) family.</text>
</comment>